<organism evidence="1">
    <name type="scientific">uncultured marine phage</name>
    <dbReference type="NCBI Taxonomy" id="707152"/>
    <lineage>
        <taxon>Viruses</taxon>
        <taxon>environmental samples</taxon>
    </lineage>
</organism>
<proteinExistence type="predicted"/>
<protein>
    <submittedName>
        <fullName evidence="1">Uncharacterized protein</fullName>
    </submittedName>
</protein>
<sequence length="301" mass="34899">MNIQNINQYWNKKEVEFIINQRFIINEDNAYVPRFSLKNIEIFKDIPVNKPLKPSKQLIIKAIKYGMIFLINYKGEKDKHFAGHERVIYPMVLGKSSQQKILLRGHHLNGWSVSQNKHVNKVWRMFRYDRILSLTFTGSFYRLPPEGYNVNDKGMRGGIIAKADFNQIRRNQQTLVSKQKIQSKEEVSMEKEGKKFAVIKAKPTDTILDLNNVFDNQYLENVQDIDNLRISFLKSIYGNKYVAMLGAIGKPGNTVKLLNSENNQTVGTYRVLDSVAGSALKQIKRVKGNTEYELYIFEKKV</sequence>
<reference evidence="1" key="1">
    <citation type="submission" date="2021-06" db="EMBL/GenBank/DDBJ databases">
        <authorList>
            <person name="Gannon L."/>
            <person name="Redgwell R T."/>
            <person name="Michniewski S."/>
            <person name="Harrison D C."/>
            <person name="Millard A."/>
        </authorList>
    </citation>
    <scope>NUCLEOTIDE SEQUENCE</scope>
</reference>
<accession>A0A8D9CE63</accession>
<dbReference type="EMBL" id="OU342829">
    <property type="protein sequence ID" value="CAG7580469.1"/>
    <property type="molecule type" value="Genomic_DNA"/>
</dbReference>
<gene>
    <name evidence="1" type="ORF">SLAVMIC_00431</name>
</gene>
<name>A0A8D9CE63_9VIRU</name>
<evidence type="ECO:0000313" key="1">
    <source>
        <dbReference type="EMBL" id="CAG7580469.1"/>
    </source>
</evidence>